<accession>A0A922DE62</accession>
<feature type="transmembrane region" description="Helical" evidence="1">
    <location>
        <begin position="59"/>
        <end position="78"/>
    </location>
</feature>
<keyword evidence="1" id="KW-0812">Transmembrane</keyword>
<sequence length="149" mass="17365">MEYAYLKKESLLAIRALALASSKPMPNAKLDDFTKNMLHWISQTQKWVTLTYSKCIGSFIYEVLLCTHLHIILVYFIYLPVTFRFPLSPFPPRVFSPHFSHFHFSQSLRLYTSNLRSHSILQRQEHSALHDLLLQRKPNHSGVSSTGFK</sequence>
<dbReference type="EMBL" id="CM031837">
    <property type="protein sequence ID" value="KAG6682743.1"/>
    <property type="molecule type" value="Genomic_DNA"/>
</dbReference>
<gene>
    <name evidence="2" type="ORF">I3842_13G158200</name>
</gene>
<organism evidence="2 3">
    <name type="scientific">Carya illinoinensis</name>
    <name type="common">Pecan</name>
    <dbReference type="NCBI Taxonomy" id="32201"/>
    <lineage>
        <taxon>Eukaryota</taxon>
        <taxon>Viridiplantae</taxon>
        <taxon>Streptophyta</taxon>
        <taxon>Embryophyta</taxon>
        <taxon>Tracheophyta</taxon>
        <taxon>Spermatophyta</taxon>
        <taxon>Magnoliopsida</taxon>
        <taxon>eudicotyledons</taxon>
        <taxon>Gunneridae</taxon>
        <taxon>Pentapetalae</taxon>
        <taxon>rosids</taxon>
        <taxon>fabids</taxon>
        <taxon>Fagales</taxon>
        <taxon>Juglandaceae</taxon>
        <taxon>Carya</taxon>
    </lineage>
</organism>
<dbReference type="EMBL" id="CM031837">
    <property type="protein sequence ID" value="KAG6682742.1"/>
    <property type="molecule type" value="Genomic_DNA"/>
</dbReference>
<comment type="caution">
    <text evidence="2">The sequence shown here is derived from an EMBL/GenBank/DDBJ whole genome shotgun (WGS) entry which is preliminary data.</text>
</comment>
<keyword evidence="1" id="KW-0472">Membrane</keyword>
<evidence type="ECO:0000256" key="1">
    <source>
        <dbReference type="SAM" id="Phobius"/>
    </source>
</evidence>
<reference evidence="2" key="1">
    <citation type="submission" date="2021-01" db="EMBL/GenBank/DDBJ databases">
        <authorList>
            <person name="Lovell J.T."/>
            <person name="Bentley N."/>
            <person name="Bhattarai G."/>
            <person name="Jenkins J.W."/>
            <person name="Sreedasyam A."/>
            <person name="Alarcon Y."/>
            <person name="Bock C."/>
            <person name="Boston L."/>
            <person name="Carlson J."/>
            <person name="Cervantes K."/>
            <person name="Clermont K."/>
            <person name="Krom N."/>
            <person name="Kubenka K."/>
            <person name="Mamidi S."/>
            <person name="Mattison C."/>
            <person name="Monteros M."/>
            <person name="Pisani C."/>
            <person name="Plott C."/>
            <person name="Rajasekar S."/>
            <person name="Rhein H.S."/>
            <person name="Rohla C."/>
            <person name="Song M."/>
            <person name="Hilaire R.S."/>
            <person name="Shu S."/>
            <person name="Wells L."/>
            <person name="Wang X."/>
            <person name="Webber J."/>
            <person name="Heerema R.J."/>
            <person name="Klein P."/>
            <person name="Conner P."/>
            <person name="Grauke L."/>
            <person name="Grimwood J."/>
            <person name="Schmutz J."/>
            <person name="Randall J.J."/>
        </authorList>
    </citation>
    <scope>NUCLEOTIDE SEQUENCE</scope>
    <source>
        <tissue evidence="2">Leaf</tissue>
    </source>
</reference>
<dbReference type="Proteomes" id="UP000811246">
    <property type="component" value="Chromosome 13"/>
</dbReference>
<dbReference type="AlphaFoldDB" id="A0A922DE62"/>
<name>A0A922DE62_CARIL</name>
<evidence type="ECO:0000313" key="2">
    <source>
        <dbReference type="EMBL" id="KAG6682742.1"/>
    </source>
</evidence>
<protein>
    <submittedName>
        <fullName evidence="2">Uncharacterized protein</fullName>
    </submittedName>
</protein>
<proteinExistence type="predicted"/>
<evidence type="ECO:0000313" key="3">
    <source>
        <dbReference type="Proteomes" id="UP000811246"/>
    </source>
</evidence>
<keyword evidence="1" id="KW-1133">Transmembrane helix</keyword>